<protein>
    <submittedName>
        <fullName evidence="1">Ethanolamine utilization protein EutP</fullName>
    </submittedName>
</protein>
<dbReference type="SUPFAM" id="SSF52540">
    <property type="entry name" value="P-loop containing nucleoside triphosphate hydrolases"/>
    <property type="match status" value="1"/>
</dbReference>
<dbReference type="PANTHER" id="PTHR40453">
    <property type="entry name" value="PROTEIN YOEF"/>
    <property type="match status" value="1"/>
</dbReference>
<accession>A0ABX0KVN6</accession>
<reference evidence="1 2" key="1">
    <citation type="submission" date="2020-03" db="EMBL/GenBank/DDBJ databases">
        <title>Draft genome sequence of environmentally isolated cultures.</title>
        <authorList>
            <person name="Wilson H.S."/>
            <person name="De Leon M.E."/>
        </authorList>
    </citation>
    <scope>NUCLEOTIDE SEQUENCE [LARGE SCALE GENOMIC DNA]</scope>
    <source>
        <strain evidence="1 2">HSC-31F16</strain>
    </source>
</reference>
<evidence type="ECO:0000313" key="2">
    <source>
        <dbReference type="Proteomes" id="UP001515641"/>
    </source>
</evidence>
<keyword evidence="2" id="KW-1185">Reference proteome</keyword>
<dbReference type="Pfam" id="PF10662">
    <property type="entry name" value="PduV-EutP"/>
    <property type="match status" value="1"/>
</dbReference>
<evidence type="ECO:0000313" key="1">
    <source>
        <dbReference type="EMBL" id="NHR03604.1"/>
    </source>
</evidence>
<sequence length="158" mass="16967">MQVPIRYALLGPVEAGKSTLFHALGGGGAVRKTQALEYDAQGCIDTPGEFFSHPRLFHALINSTAECELLIYVHPANDLECRLPPGLLDVHGHQRVAVVISKTDLPDARPDAVEAMLRERGFGGDILRVCGLRPDSVAELKARLGLNSESAASSRQTA</sequence>
<name>A0ABX0KVN6_9NEIS</name>
<comment type="caution">
    <text evidence="1">The sequence shown here is derived from an EMBL/GenBank/DDBJ whole genome shotgun (WGS) entry which is preliminary data.</text>
</comment>
<organism evidence="1 2">
    <name type="scientific">Chromobacterium fluminis</name>
    <dbReference type="NCBI Taxonomy" id="3044269"/>
    <lineage>
        <taxon>Bacteria</taxon>
        <taxon>Pseudomonadati</taxon>
        <taxon>Pseudomonadota</taxon>
        <taxon>Betaproteobacteria</taxon>
        <taxon>Neisseriales</taxon>
        <taxon>Chromobacteriaceae</taxon>
        <taxon>Chromobacterium</taxon>
    </lineage>
</organism>
<dbReference type="Gene3D" id="3.40.50.300">
    <property type="entry name" value="P-loop containing nucleotide triphosphate hydrolases"/>
    <property type="match status" value="1"/>
</dbReference>
<dbReference type="InterPro" id="IPR012381">
    <property type="entry name" value="EutP_PduV"/>
</dbReference>
<dbReference type="CDD" id="cd00882">
    <property type="entry name" value="Ras_like_GTPase"/>
    <property type="match status" value="1"/>
</dbReference>
<dbReference type="PANTHER" id="PTHR40453:SF2">
    <property type="entry name" value="ACETATE KINASE EUTP-RELATED"/>
    <property type="match status" value="1"/>
</dbReference>
<dbReference type="Proteomes" id="UP001515641">
    <property type="component" value="Unassembled WGS sequence"/>
</dbReference>
<dbReference type="RefSeq" id="WP_081544857.1">
    <property type="nucleotide sequence ID" value="NZ_JAAOMA010000001.1"/>
</dbReference>
<dbReference type="EMBL" id="JAAOMA010000001">
    <property type="protein sequence ID" value="NHR03604.1"/>
    <property type="molecule type" value="Genomic_DNA"/>
</dbReference>
<gene>
    <name evidence="1" type="ORF">HA052_00210</name>
</gene>
<proteinExistence type="predicted"/>
<dbReference type="InterPro" id="IPR027417">
    <property type="entry name" value="P-loop_NTPase"/>
</dbReference>